<dbReference type="GO" id="GO:0006508">
    <property type="term" value="P:proteolysis"/>
    <property type="evidence" value="ECO:0007669"/>
    <property type="project" value="UniProtKB-KW"/>
</dbReference>
<feature type="compositionally biased region" description="Low complexity" evidence="7">
    <location>
        <begin position="10"/>
        <end position="27"/>
    </location>
</feature>
<sequence>MELSESASCAGTQQSGSVGSSSTSSATPLPRKNEAPQKIIDKFWKSFNSKHPGKVVNVLPRSQHKPPPPATSVVHGQQAVKSYEEAKRECKHAVKRIEKECMRSNQKYTDPYFDIEVDLKSGRRDCLDGLEETDDDMRPKGVKRVTDIFEKPQFYVNNATASDVRQGRDGDCWLMAALSTLTNKPNLIDRICVARNEAVGVYGFVFHRDGEWRHTIIDDKLYLSAPDYDDAVNEREMWDEIGRPDTEDKYRKTWQTGSRALYFAHCSDENETWLPLLEKAYAKAHGDYTSIAGGFVGEAIEDLTGGVTSEIMSTNILDKERFWKEDLMNVNKEFLFGCATGMYSQWLYPGYYEFPRERSGIHEAHAYSIMDAKEINGERLLRLRNPWGRKEWNGPWSDGSEQWTPQWMELLDHKFGNDGMFWISYKDFLNKFEHFDRTRLFGREWTVTQKWTSLQVPWAVEYHSTKFFIEVTKTSPVVIVLSQLDERYFRGLTGQYHFALQFRIEQEGEEDYIIRNHNNSYMSRSVSADITLEPGKYTVLMKITATKVGNPTIEDVVQAKANGRREKLVQIGRSYDLAHAKALDQESEEERQERKKREAEERAEKRAEYKQRVRITAEAQQRKQWAKEKKLRARAKRTAAKAALVRAKREAKAAANQENAPTETKSDDGNESDTDSFYDFEFDSELDMPEFSSDDEDDTDAASDDEDEDEDDNEDLDSEPWNAVCVVGLRVYSQDPELSLRVVKPSEGKKGDESESDCDSDDHTVEDE</sequence>
<evidence type="ECO:0000256" key="5">
    <source>
        <dbReference type="PIRSR" id="PIRSR622684-1"/>
    </source>
</evidence>
<feature type="region of interest" description="Disordered" evidence="7">
    <location>
        <begin position="580"/>
        <end position="609"/>
    </location>
</feature>
<dbReference type="OrthoDB" id="424753at2759"/>
<name>A0A2B7YEC4_POLH7</name>
<feature type="active site" evidence="5 6">
    <location>
        <position position="365"/>
    </location>
</feature>
<accession>A0A2B7YEC4</accession>
<dbReference type="STRING" id="1447883.A0A2B7YEC4"/>
<keyword evidence="3 6" id="KW-0378">Hydrolase</keyword>
<protein>
    <recommendedName>
        <fullName evidence="8">Calpain catalytic domain-containing protein</fullName>
    </recommendedName>
</protein>
<comment type="caution">
    <text evidence="9">The sequence shown here is derived from an EMBL/GenBank/DDBJ whole genome shotgun (WGS) entry which is preliminary data.</text>
</comment>
<evidence type="ECO:0000256" key="1">
    <source>
        <dbReference type="ARBA" id="ARBA00007623"/>
    </source>
</evidence>
<keyword evidence="10" id="KW-1185">Reference proteome</keyword>
<evidence type="ECO:0000259" key="8">
    <source>
        <dbReference type="PROSITE" id="PS50203"/>
    </source>
</evidence>
<organism evidence="9 10">
    <name type="scientific">Polytolypa hystricis (strain UAMH7299)</name>
    <dbReference type="NCBI Taxonomy" id="1447883"/>
    <lineage>
        <taxon>Eukaryota</taxon>
        <taxon>Fungi</taxon>
        <taxon>Dikarya</taxon>
        <taxon>Ascomycota</taxon>
        <taxon>Pezizomycotina</taxon>
        <taxon>Eurotiomycetes</taxon>
        <taxon>Eurotiomycetidae</taxon>
        <taxon>Onygenales</taxon>
        <taxon>Onygenales incertae sedis</taxon>
        <taxon>Polytolypa</taxon>
    </lineage>
</organism>
<dbReference type="FunFam" id="3.90.70.10:FF:000072">
    <property type="entry name" value="Cysteine proteinase"/>
    <property type="match status" value="1"/>
</dbReference>
<feature type="domain" description="Calpain catalytic" evidence="8">
    <location>
        <begin position="143"/>
        <end position="441"/>
    </location>
</feature>
<evidence type="ECO:0000313" key="9">
    <source>
        <dbReference type="EMBL" id="PGH19258.1"/>
    </source>
</evidence>
<feature type="compositionally biased region" description="Basic and acidic residues" evidence="7">
    <location>
        <begin position="591"/>
        <end position="609"/>
    </location>
</feature>
<reference evidence="9 10" key="1">
    <citation type="submission" date="2017-10" db="EMBL/GenBank/DDBJ databases">
        <title>Comparative genomics in systemic dimorphic fungi from Ajellomycetaceae.</title>
        <authorList>
            <person name="Munoz J.F."/>
            <person name="Mcewen J.G."/>
            <person name="Clay O.K."/>
            <person name="Cuomo C.A."/>
        </authorList>
    </citation>
    <scope>NUCLEOTIDE SEQUENCE [LARGE SCALE GENOMIC DNA]</scope>
    <source>
        <strain evidence="9 10">UAMH7299</strain>
    </source>
</reference>
<feature type="compositionally biased region" description="Acidic residues" evidence="7">
    <location>
        <begin position="754"/>
        <end position="768"/>
    </location>
</feature>
<feature type="region of interest" description="Disordered" evidence="7">
    <location>
        <begin position="736"/>
        <end position="768"/>
    </location>
</feature>
<dbReference type="GO" id="GO:0004198">
    <property type="term" value="F:calcium-dependent cysteine-type endopeptidase activity"/>
    <property type="evidence" value="ECO:0007669"/>
    <property type="project" value="InterPro"/>
</dbReference>
<evidence type="ECO:0000256" key="7">
    <source>
        <dbReference type="SAM" id="MobiDB-lite"/>
    </source>
</evidence>
<dbReference type="CDD" id="cd00044">
    <property type="entry name" value="CysPc"/>
    <property type="match status" value="1"/>
</dbReference>
<keyword evidence="4 6" id="KW-0788">Thiol protease</keyword>
<dbReference type="PANTHER" id="PTHR10183:SF379">
    <property type="entry name" value="CALPAIN-5"/>
    <property type="match status" value="1"/>
</dbReference>
<feature type="compositionally biased region" description="Basic and acidic residues" evidence="7">
    <location>
        <begin position="744"/>
        <end position="753"/>
    </location>
</feature>
<dbReference type="InterPro" id="IPR001300">
    <property type="entry name" value="Peptidase_C2_calpain_cat"/>
</dbReference>
<dbReference type="SUPFAM" id="SSF54001">
    <property type="entry name" value="Cysteine proteinases"/>
    <property type="match status" value="1"/>
</dbReference>
<keyword evidence="2 6" id="KW-0645">Protease</keyword>
<comment type="similarity">
    <text evidence="1">Belongs to the peptidase C2 family.</text>
</comment>
<dbReference type="PANTHER" id="PTHR10183">
    <property type="entry name" value="CALPAIN"/>
    <property type="match status" value="1"/>
</dbReference>
<dbReference type="PROSITE" id="PS50203">
    <property type="entry name" value="CALPAIN_CAT"/>
    <property type="match status" value="1"/>
</dbReference>
<evidence type="ECO:0000256" key="3">
    <source>
        <dbReference type="ARBA" id="ARBA00022801"/>
    </source>
</evidence>
<dbReference type="InterPro" id="IPR022684">
    <property type="entry name" value="Calpain_cysteine_protease"/>
</dbReference>
<dbReference type="PRINTS" id="PR00704">
    <property type="entry name" value="CALPAIN"/>
</dbReference>
<feature type="active site" evidence="5 6">
    <location>
        <position position="385"/>
    </location>
</feature>
<dbReference type="SMART" id="SM00230">
    <property type="entry name" value="CysPc"/>
    <property type="match status" value="1"/>
</dbReference>
<feature type="active site" evidence="5 6">
    <location>
        <position position="172"/>
    </location>
</feature>
<dbReference type="Proteomes" id="UP000224634">
    <property type="component" value="Unassembled WGS sequence"/>
</dbReference>
<feature type="region of interest" description="Disordered" evidence="7">
    <location>
        <begin position="1"/>
        <end position="37"/>
    </location>
</feature>
<dbReference type="Pfam" id="PF00648">
    <property type="entry name" value="Peptidase_C2"/>
    <property type="match status" value="2"/>
</dbReference>
<dbReference type="InterPro" id="IPR038765">
    <property type="entry name" value="Papain-like_cys_pep_sf"/>
</dbReference>
<evidence type="ECO:0000256" key="6">
    <source>
        <dbReference type="PROSITE-ProRule" id="PRU00239"/>
    </source>
</evidence>
<dbReference type="EMBL" id="PDNA01000050">
    <property type="protein sequence ID" value="PGH19258.1"/>
    <property type="molecule type" value="Genomic_DNA"/>
</dbReference>
<evidence type="ECO:0000256" key="4">
    <source>
        <dbReference type="ARBA" id="ARBA00022807"/>
    </source>
</evidence>
<gene>
    <name evidence="9" type="ORF">AJ80_04123</name>
</gene>
<evidence type="ECO:0000256" key="2">
    <source>
        <dbReference type="ARBA" id="ARBA00022670"/>
    </source>
</evidence>
<feature type="compositionally biased region" description="Acidic residues" evidence="7">
    <location>
        <begin position="669"/>
        <end position="718"/>
    </location>
</feature>
<evidence type="ECO:0000313" key="10">
    <source>
        <dbReference type="Proteomes" id="UP000224634"/>
    </source>
</evidence>
<feature type="region of interest" description="Disordered" evidence="7">
    <location>
        <begin position="642"/>
        <end position="721"/>
    </location>
</feature>
<proteinExistence type="inferred from homology"/>
<dbReference type="AlphaFoldDB" id="A0A2B7YEC4"/>
<dbReference type="Gene3D" id="3.90.70.10">
    <property type="entry name" value="Cysteine proteinases"/>
    <property type="match status" value="1"/>
</dbReference>